<dbReference type="Gene3D" id="1.25.40.10">
    <property type="entry name" value="Tetratricopeptide repeat domain"/>
    <property type="match status" value="1"/>
</dbReference>
<dbReference type="PANTHER" id="PTHR45588">
    <property type="entry name" value="TPR DOMAIN-CONTAINING PROTEIN"/>
    <property type="match status" value="1"/>
</dbReference>
<accession>A0A5C5XI61</accession>
<dbReference type="InterPro" id="IPR036249">
    <property type="entry name" value="Thioredoxin-like_sf"/>
</dbReference>
<organism evidence="4 5">
    <name type="scientific">Rubinisphaera italica</name>
    <dbReference type="NCBI Taxonomy" id="2527969"/>
    <lineage>
        <taxon>Bacteria</taxon>
        <taxon>Pseudomonadati</taxon>
        <taxon>Planctomycetota</taxon>
        <taxon>Planctomycetia</taxon>
        <taxon>Planctomycetales</taxon>
        <taxon>Planctomycetaceae</taxon>
        <taxon>Rubinisphaera</taxon>
    </lineage>
</organism>
<keyword evidence="2" id="KW-0732">Signal</keyword>
<dbReference type="SUPFAM" id="SSF81901">
    <property type="entry name" value="HCP-like"/>
    <property type="match status" value="1"/>
</dbReference>
<dbReference type="PROSITE" id="PS51352">
    <property type="entry name" value="THIOREDOXIN_2"/>
    <property type="match status" value="1"/>
</dbReference>
<keyword evidence="1" id="KW-0175">Coiled coil</keyword>
<keyword evidence="4" id="KW-0560">Oxidoreductase</keyword>
<dbReference type="RefSeq" id="WP_146503492.1">
    <property type="nucleotide sequence ID" value="NZ_SJPG01000001.1"/>
</dbReference>
<keyword evidence="4" id="KW-0575">Peroxidase</keyword>
<reference evidence="4 5" key="1">
    <citation type="submission" date="2019-02" db="EMBL/GenBank/DDBJ databases">
        <title>Deep-cultivation of Planctomycetes and their phenomic and genomic characterization uncovers novel biology.</title>
        <authorList>
            <person name="Wiegand S."/>
            <person name="Jogler M."/>
            <person name="Boedeker C."/>
            <person name="Pinto D."/>
            <person name="Vollmers J."/>
            <person name="Rivas-Marin E."/>
            <person name="Kohn T."/>
            <person name="Peeters S.H."/>
            <person name="Heuer A."/>
            <person name="Rast P."/>
            <person name="Oberbeckmann S."/>
            <person name="Bunk B."/>
            <person name="Jeske O."/>
            <person name="Meyerdierks A."/>
            <person name="Storesund J.E."/>
            <person name="Kallscheuer N."/>
            <person name="Luecker S."/>
            <person name="Lage O.M."/>
            <person name="Pohl T."/>
            <person name="Merkel B.J."/>
            <person name="Hornburger P."/>
            <person name="Mueller R.-W."/>
            <person name="Bruemmer F."/>
            <person name="Labrenz M."/>
            <person name="Spormann A.M."/>
            <person name="Op Den Camp H."/>
            <person name="Overmann J."/>
            <person name="Amann R."/>
            <person name="Jetten M.S.M."/>
            <person name="Mascher T."/>
            <person name="Medema M.H."/>
            <person name="Devos D.P."/>
            <person name="Kaster A.-K."/>
            <person name="Ovreas L."/>
            <person name="Rohde M."/>
            <person name="Galperin M.Y."/>
            <person name="Jogler C."/>
        </authorList>
    </citation>
    <scope>NUCLEOTIDE SEQUENCE [LARGE SCALE GENOMIC DNA]</scope>
    <source>
        <strain evidence="4 5">Pan54</strain>
    </source>
</reference>
<dbReference type="EC" id="1.11.1.15" evidence="4"/>
<comment type="caution">
    <text evidence="4">The sequence shown here is derived from an EMBL/GenBank/DDBJ whole genome shotgun (WGS) entry which is preliminary data.</text>
</comment>
<keyword evidence="5" id="KW-1185">Reference proteome</keyword>
<dbReference type="OrthoDB" id="9778494at2"/>
<evidence type="ECO:0000256" key="1">
    <source>
        <dbReference type="SAM" id="Coils"/>
    </source>
</evidence>
<feature type="signal peptide" evidence="2">
    <location>
        <begin position="1"/>
        <end position="26"/>
    </location>
</feature>
<feature type="domain" description="Thioredoxin" evidence="3">
    <location>
        <begin position="627"/>
        <end position="777"/>
    </location>
</feature>
<evidence type="ECO:0000313" key="5">
    <source>
        <dbReference type="Proteomes" id="UP000316095"/>
    </source>
</evidence>
<name>A0A5C5XI61_9PLAN</name>
<dbReference type="InterPro" id="IPR000866">
    <property type="entry name" value="AhpC/TSA"/>
</dbReference>
<proteinExistence type="predicted"/>
<dbReference type="GO" id="GO:0004601">
    <property type="term" value="F:peroxidase activity"/>
    <property type="evidence" value="ECO:0007669"/>
    <property type="project" value="UniProtKB-KW"/>
</dbReference>
<dbReference type="GO" id="GO:0006950">
    <property type="term" value="P:response to stress"/>
    <property type="evidence" value="ECO:0007669"/>
    <property type="project" value="UniProtKB-ARBA"/>
</dbReference>
<protein>
    <submittedName>
        <fullName evidence="4">Putative peroxiredoxin</fullName>
        <ecNumber evidence="4">1.11.1.15</ecNumber>
    </submittedName>
</protein>
<evidence type="ECO:0000313" key="4">
    <source>
        <dbReference type="EMBL" id="TWT61512.1"/>
    </source>
</evidence>
<dbReference type="Gene3D" id="3.40.30.10">
    <property type="entry name" value="Glutaredoxin"/>
    <property type="match status" value="1"/>
</dbReference>
<gene>
    <name evidence="4" type="primary">bcp_3</name>
    <name evidence="4" type="ORF">Pan54_22480</name>
</gene>
<dbReference type="PANTHER" id="PTHR45588:SF1">
    <property type="entry name" value="WW DOMAIN-CONTAINING PROTEIN"/>
    <property type="match status" value="1"/>
</dbReference>
<dbReference type="InterPro" id="IPR013766">
    <property type="entry name" value="Thioredoxin_domain"/>
</dbReference>
<dbReference type="CDD" id="cd02971">
    <property type="entry name" value="PRX_family"/>
    <property type="match status" value="1"/>
</dbReference>
<dbReference type="Pfam" id="PF00578">
    <property type="entry name" value="AhpC-TSA"/>
    <property type="match status" value="1"/>
</dbReference>
<dbReference type="AlphaFoldDB" id="A0A5C5XI61"/>
<evidence type="ECO:0000259" key="3">
    <source>
        <dbReference type="PROSITE" id="PS51352"/>
    </source>
</evidence>
<dbReference type="SUPFAM" id="SSF48452">
    <property type="entry name" value="TPR-like"/>
    <property type="match status" value="1"/>
</dbReference>
<sequence length="785" mass="89169" precursor="true">MLSNAIRFLRSLVCLLAFGIFVSNLAGEETTAAKSSQTELQEGQSDEVDKILEGHSFHGDVFNEGPRQQAYLMGGTGRVRFPVSTENPVVQSFFDQGLGQLFGFWYFEAERSFRHAASLDPDCAMTYWGAAMANRKNAERAKGFMEEAIKRKGKANEREIMYINALDAYVKADSKEKEKRNDAFTKALEDILLKHPEDLEAKALLALHLWESKSSSTSYLAAEALLQEIFEVEPMHSAHHFRIHLWDKRHPERALSSAALCGQTSPSIAHMWHMPGHIYSKLHRYEDAVWQQEASARVDHAHMMRDRVMPDEIHNFAHNNEWLIRNLIHIGRVHDAIDLARNMIELPRHPRYNTLAKKGSTNFGRQRLFQVLRTYELWDDMITLANSTYLEPTDKEDEQIKRLRYLGLAYFQTGDIQNGQAQIAELDRRKQALVSQVTTEAEKQTVQTEAADEDKAKTQEADQDKAEKLAVKAQDEIKAKIKKLDATIKVLKGHEAVGNGDYRSGYELLKGADDVDAVYLAKVQWLAGDQEDALKAMRKNISSHKNEVYPLAILVETLWLSNRKKDSRTAFEELRKLSPQIDLDVPVFARLGPIATEFGYDSDWRVKSLPAGDVGERPDLNSLGPFRWRPSAAPSWVLSDSERNPRSSAEFSGQPHIVIFYLGFGCLHCAEQLQAFAPKVKEFEDAGLSMIAISTDSHPKLKQSIDNYNEEQLPIPLVSDESLNVFKAFRVYDDFENQPLHGTFLIDGNGMVRWQDIGYEPFMDTTFLLNEANRLFSQEDVADES</sequence>
<feature type="coiled-coil region" evidence="1">
    <location>
        <begin position="416"/>
        <end position="476"/>
    </location>
</feature>
<evidence type="ECO:0000256" key="2">
    <source>
        <dbReference type="SAM" id="SignalP"/>
    </source>
</evidence>
<dbReference type="EMBL" id="SJPG01000001">
    <property type="protein sequence ID" value="TWT61512.1"/>
    <property type="molecule type" value="Genomic_DNA"/>
</dbReference>
<feature type="chain" id="PRO_5023053446" evidence="2">
    <location>
        <begin position="27"/>
        <end position="785"/>
    </location>
</feature>
<dbReference type="InterPro" id="IPR011990">
    <property type="entry name" value="TPR-like_helical_dom_sf"/>
</dbReference>
<dbReference type="Proteomes" id="UP000316095">
    <property type="component" value="Unassembled WGS sequence"/>
</dbReference>
<dbReference type="SUPFAM" id="SSF52833">
    <property type="entry name" value="Thioredoxin-like"/>
    <property type="match status" value="1"/>
</dbReference>